<organism evidence="3 4">
    <name type="scientific">Turicimonas muris</name>
    <dbReference type="NCBI Taxonomy" id="1796652"/>
    <lineage>
        <taxon>Bacteria</taxon>
        <taxon>Pseudomonadati</taxon>
        <taxon>Pseudomonadota</taxon>
        <taxon>Betaproteobacteria</taxon>
        <taxon>Burkholderiales</taxon>
        <taxon>Sutterellaceae</taxon>
        <taxon>Turicimonas</taxon>
    </lineage>
</organism>
<evidence type="ECO:0000256" key="1">
    <source>
        <dbReference type="SAM" id="Phobius"/>
    </source>
</evidence>
<keyword evidence="1" id="KW-0472">Membrane</keyword>
<evidence type="ECO:0000313" key="3">
    <source>
        <dbReference type="EMBL" id="OXE47237.1"/>
    </source>
</evidence>
<name>A0A227KHH3_9BURK</name>
<sequence>MRKVLGKICGWFSLFCASWLLAFNATAGVHFDLNVNVGAPGYFGPIPMVSGMVPQLWNVQPVIAVGPVVVAAEPIYLRVPNFQRKSWRKYCGRYGACERPVFFVKNSWYEQEYGPRYHPRHDEHYYKHMEKEWKHHKKMEKHFKKHFKKHHHHHDDD</sequence>
<feature type="chain" id="PRO_5011288592" description="DUF3300 domain-containing protein" evidence="2">
    <location>
        <begin position="28"/>
        <end position="157"/>
    </location>
</feature>
<evidence type="ECO:0000256" key="2">
    <source>
        <dbReference type="SAM" id="SignalP"/>
    </source>
</evidence>
<feature type="signal peptide" evidence="2">
    <location>
        <begin position="1"/>
        <end position="27"/>
    </location>
</feature>
<dbReference type="AlphaFoldDB" id="A0A227KHH3"/>
<feature type="transmembrane region" description="Helical" evidence="1">
    <location>
        <begin position="55"/>
        <end position="79"/>
    </location>
</feature>
<keyword evidence="1" id="KW-1133">Transmembrane helix</keyword>
<evidence type="ECO:0000313" key="4">
    <source>
        <dbReference type="Proteomes" id="UP000214610"/>
    </source>
</evidence>
<comment type="caution">
    <text evidence="3">The sequence shown here is derived from an EMBL/GenBank/DDBJ whole genome shotgun (WGS) entry which is preliminary data.</text>
</comment>
<keyword evidence="4" id="KW-1185">Reference proteome</keyword>
<reference evidence="4" key="1">
    <citation type="submission" date="2017-05" db="EMBL/GenBank/DDBJ databases">
        <title>Improved OligoMM genomes.</title>
        <authorList>
            <person name="Garzetti D."/>
        </authorList>
    </citation>
    <scope>NUCLEOTIDE SEQUENCE [LARGE SCALE GENOMIC DNA]</scope>
    <source>
        <strain evidence="4">YL45</strain>
    </source>
</reference>
<dbReference type="Proteomes" id="UP000214610">
    <property type="component" value="Unassembled WGS sequence"/>
</dbReference>
<proteinExistence type="predicted"/>
<evidence type="ECO:0008006" key="5">
    <source>
        <dbReference type="Google" id="ProtNLM"/>
    </source>
</evidence>
<dbReference type="GeneID" id="78362194"/>
<keyword evidence="2" id="KW-0732">Signal</keyword>
<gene>
    <name evidence="3" type="ORF">ADH67_08740</name>
</gene>
<dbReference type="EMBL" id="NHMP01000005">
    <property type="protein sequence ID" value="OXE47237.1"/>
    <property type="molecule type" value="Genomic_DNA"/>
</dbReference>
<dbReference type="RefSeq" id="WP_066594281.1">
    <property type="nucleotide sequence ID" value="NZ_CAJTBZ010000008.1"/>
</dbReference>
<protein>
    <recommendedName>
        <fullName evidence="5">DUF3300 domain-containing protein</fullName>
    </recommendedName>
</protein>
<keyword evidence="1" id="KW-0812">Transmembrane</keyword>
<accession>A0A227KHH3</accession>